<dbReference type="Proteomes" id="UP001501126">
    <property type="component" value="Unassembled WGS sequence"/>
</dbReference>
<protein>
    <submittedName>
        <fullName evidence="2">Crp/Fnr family transcriptional regulator</fullName>
    </submittedName>
</protein>
<dbReference type="InterPro" id="IPR018490">
    <property type="entry name" value="cNMP-bd_dom_sf"/>
</dbReference>
<evidence type="ECO:0000259" key="1">
    <source>
        <dbReference type="PROSITE" id="PS50042"/>
    </source>
</evidence>
<dbReference type="CDD" id="cd00038">
    <property type="entry name" value="CAP_ED"/>
    <property type="match status" value="1"/>
</dbReference>
<dbReference type="Pfam" id="PF00027">
    <property type="entry name" value="cNMP_binding"/>
    <property type="match status" value="1"/>
</dbReference>
<sequence>MESFISFISQLSALDEKVKEELLEIVETKTIAKGRTVFSPNRRCQELFFVNSGLVKMLFHSDGDQFIMRFFEENTMFTDLESSNTKRHSKYEVIALEDTELVVVPFYPFEKLCLKHHALETFYRKFLTIANLNMMARIKEMLEEDAKKRYENFVLNYPHIVQRINLGDLSGYLGITQVSLSRIRAQK</sequence>
<organism evidence="2 3">
    <name type="scientific">Wandonia haliotis</name>
    <dbReference type="NCBI Taxonomy" id="574963"/>
    <lineage>
        <taxon>Bacteria</taxon>
        <taxon>Pseudomonadati</taxon>
        <taxon>Bacteroidota</taxon>
        <taxon>Flavobacteriia</taxon>
        <taxon>Flavobacteriales</taxon>
        <taxon>Crocinitomicaceae</taxon>
        <taxon>Wandonia</taxon>
    </lineage>
</organism>
<dbReference type="RefSeq" id="WP_343784157.1">
    <property type="nucleotide sequence ID" value="NZ_BAAAFH010000003.1"/>
</dbReference>
<dbReference type="InterPro" id="IPR000595">
    <property type="entry name" value="cNMP-bd_dom"/>
</dbReference>
<evidence type="ECO:0000313" key="3">
    <source>
        <dbReference type="Proteomes" id="UP001501126"/>
    </source>
</evidence>
<dbReference type="PROSITE" id="PS50042">
    <property type="entry name" value="CNMP_BINDING_3"/>
    <property type="match status" value="1"/>
</dbReference>
<dbReference type="EMBL" id="BAAAFH010000003">
    <property type="protein sequence ID" value="GAA0873784.1"/>
    <property type="molecule type" value="Genomic_DNA"/>
</dbReference>
<dbReference type="Gene3D" id="2.60.120.10">
    <property type="entry name" value="Jelly Rolls"/>
    <property type="match status" value="1"/>
</dbReference>
<name>A0ABN1MLK0_9FLAO</name>
<dbReference type="InterPro" id="IPR014710">
    <property type="entry name" value="RmlC-like_jellyroll"/>
</dbReference>
<dbReference type="SUPFAM" id="SSF51206">
    <property type="entry name" value="cAMP-binding domain-like"/>
    <property type="match status" value="1"/>
</dbReference>
<reference evidence="2 3" key="1">
    <citation type="journal article" date="2019" name="Int. J. Syst. Evol. Microbiol.">
        <title>The Global Catalogue of Microorganisms (GCM) 10K type strain sequencing project: providing services to taxonomists for standard genome sequencing and annotation.</title>
        <authorList>
            <consortium name="The Broad Institute Genomics Platform"/>
            <consortium name="The Broad Institute Genome Sequencing Center for Infectious Disease"/>
            <person name="Wu L."/>
            <person name="Ma J."/>
        </authorList>
    </citation>
    <scope>NUCLEOTIDE SEQUENCE [LARGE SCALE GENOMIC DNA]</scope>
    <source>
        <strain evidence="2 3">JCM 16083</strain>
    </source>
</reference>
<gene>
    <name evidence="2" type="ORF">GCM10009118_01920</name>
</gene>
<accession>A0ABN1MLK0</accession>
<keyword evidence="3" id="KW-1185">Reference proteome</keyword>
<comment type="caution">
    <text evidence="2">The sequence shown here is derived from an EMBL/GenBank/DDBJ whole genome shotgun (WGS) entry which is preliminary data.</text>
</comment>
<proteinExistence type="predicted"/>
<evidence type="ECO:0000313" key="2">
    <source>
        <dbReference type="EMBL" id="GAA0873784.1"/>
    </source>
</evidence>
<dbReference type="SMART" id="SM00100">
    <property type="entry name" value="cNMP"/>
    <property type="match status" value="1"/>
</dbReference>
<feature type="domain" description="Cyclic nucleotide-binding" evidence="1">
    <location>
        <begin position="10"/>
        <end position="112"/>
    </location>
</feature>